<protein>
    <submittedName>
        <fullName evidence="2">Uncharacterized protein</fullName>
    </submittedName>
</protein>
<reference evidence="3" key="1">
    <citation type="journal article" date="2014" name="Proc. Natl. Acad. Sci. U.S.A.">
        <title>Extensive sampling of basidiomycete genomes demonstrates inadequacy of the white-rot/brown-rot paradigm for wood decay fungi.</title>
        <authorList>
            <person name="Riley R."/>
            <person name="Salamov A.A."/>
            <person name="Brown D.W."/>
            <person name="Nagy L.G."/>
            <person name="Floudas D."/>
            <person name="Held B.W."/>
            <person name="Levasseur A."/>
            <person name="Lombard V."/>
            <person name="Morin E."/>
            <person name="Otillar R."/>
            <person name="Lindquist E.A."/>
            <person name="Sun H."/>
            <person name="LaButti K.M."/>
            <person name="Schmutz J."/>
            <person name="Jabbour D."/>
            <person name="Luo H."/>
            <person name="Baker S.E."/>
            <person name="Pisabarro A.G."/>
            <person name="Walton J.D."/>
            <person name="Blanchette R.A."/>
            <person name="Henrissat B."/>
            <person name="Martin F."/>
            <person name="Cullen D."/>
            <person name="Hibbett D.S."/>
            <person name="Grigoriev I.V."/>
        </authorList>
    </citation>
    <scope>NUCLEOTIDE SEQUENCE [LARGE SCALE GENOMIC DNA]</scope>
    <source>
        <strain evidence="3">PC15</strain>
    </source>
</reference>
<name>A0A067NFZ4_PLEO1</name>
<sequence>MTNRLFSRRALFVYLAALLCTAFFLNHTRRTRDAQPIEEELLSPSQDDSKKQLGGTDTNLGALPTIPERPKITIIAIWNPKTNNPKDPIYLPNFFASVAANPSIDLLFIKYDKYEVGCQTPFAPDLPNVKEICLATDEYWKLHAKFLCDYWRGCSDEEHANVLKKLYERAGKDYGNSYFRPFRPEIFHQWVNPHTAIWAWCDMDIFMGDFDRNFPWDVAGDFDFLWPSPPQDSDDILVFFPGHLAFFKRAPHVIDEFMRLPNFRSLEAFMDLPWLTSATEECEYSHWALTQSSLTFLRFPGMVESGFHFSTTNRGVFSIENPGFWDLSLREMAPENREMRVSLGASLQRRKSLPPPLPTFTRDGKENEVVLHVGEYTHVLWFPQQYAVNLLVDETKTLKRPYKRYLMRREPHGPVYDRSEPVGEKLFAIPQDAYADSPDRSAPMLAWELLYSHFQSEKYSEISTIYVVNYKDWWGLPGVPTEGLAPDQVLFVDQRRGSYIWNSTGHIVFSARV</sequence>
<feature type="region of interest" description="Disordered" evidence="1">
    <location>
        <begin position="37"/>
        <end position="63"/>
    </location>
</feature>
<evidence type="ECO:0000313" key="2">
    <source>
        <dbReference type="EMBL" id="KDQ26764.1"/>
    </source>
</evidence>
<gene>
    <name evidence="2" type="ORF">PLEOSDRAFT_1113205</name>
</gene>
<evidence type="ECO:0000313" key="3">
    <source>
        <dbReference type="Proteomes" id="UP000027073"/>
    </source>
</evidence>
<dbReference type="EMBL" id="KL198009">
    <property type="protein sequence ID" value="KDQ26764.1"/>
    <property type="molecule type" value="Genomic_DNA"/>
</dbReference>
<dbReference type="OrthoDB" id="2588202at2759"/>
<organism evidence="2 3">
    <name type="scientific">Pleurotus ostreatus (strain PC15)</name>
    <name type="common">Oyster mushroom</name>
    <dbReference type="NCBI Taxonomy" id="1137138"/>
    <lineage>
        <taxon>Eukaryota</taxon>
        <taxon>Fungi</taxon>
        <taxon>Dikarya</taxon>
        <taxon>Basidiomycota</taxon>
        <taxon>Agaricomycotina</taxon>
        <taxon>Agaricomycetes</taxon>
        <taxon>Agaricomycetidae</taxon>
        <taxon>Agaricales</taxon>
        <taxon>Pleurotineae</taxon>
        <taxon>Pleurotaceae</taxon>
        <taxon>Pleurotus</taxon>
    </lineage>
</organism>
<dbReference type="HOGENOM" id="CLU_538589_0_0_1"/>
<dbReference type="Proteomes" id="UP000027073">
    <property type="component" value="Unassembled WGS sequence"/>
</dbReference>
<proteinExistence type="predicted"/>
<dbReference type="VEuPathDB" id="FungiDB:PLEOSDRAFT_1113205"/>
<dbReference type="AlphaFoldDB" id="A0A067NFZ4"/>
<evidence type="ECO:0000256" key="1">
    <source>
        <dbReference type="SAM" id="MobiDB-lite"/>
    </source>
</evidence>
<dbReference type="InParanoid" id="A0A067NFZ4"/>
<accession>A0A067NFZ4</accession>